<dbReference type="Proteomes" id="UP001221757">
    <property type="component" value="Unassembled WGS sequence"/>
</dbReference>
<gene>
    <name evidence="3" type="ORF">B0H17DRAFT_1219688</name>
</gene>
<evidence type="ECO:0000313" key="4">
    <source>
        <dbReference type="Proteomes" id="UP001221757"/>
    </source>
</evidence>
<keyword evidence="4" id="KW-1185">Reference proteome</keyword>
<dbReference type="GO" id="GO:0008449">
    <property type="term" value="F:N-acetylglucosamine-6-sulfatase activity"/>
    <property type="evidence" value="ECO:0007669"/>
    <property type="project" value="TreeGrafter"/>
</dbReference>
<proteinExistence type="inferred from homology"/>
<accession>A0AAD7BFW3</accession>
<dbReference type="EMBL" id="JARKIE010000717">
    <property type="protein sequence ID" value="KAJ7619869.1"/>
    <property type="molecule type" value="Genomic_DNA"/>
</dbReference>
<organism evidence="3 4">
    <name type="scientific">Mycena rosella</name>
    <name type="common">Pink bonnet</name>
    <name type="synonym">Agaricus rosellus</name>
    <dbReference type="NCBI Taxonomy" id="1033263"/>
    <lineage>
        <taxon>Eukaryota</taxon>
        <taxon>Fungi</taxon>
        <taxon>Dikarya</taxon>
        <taxon>Basidiomycota</taxon>
        <taxon>Agaricomycotina</taxon>
        <taxon>Agaricomycetes</taxon>
        <taxon>Agaricomycetidae</taxon>
        <taxon>Agaricales</taxon>
        <taxon>Marasmiineae</taxon>
        <taxon>Mycenaceae</taxon>
        <taxon>Mycena</taxon>
    </lineage>
</organism>
<dbReference type="Gene3D" id="3.40.720.10">
    <property type="entry name" value="Alkaline Phosphatase, subunit A"/>
    <property type="match status" value="1"/>
</dbReference>
<dbReference type="Pfam" id="PF00884">
    <property type="entry name" value="Sulfatase"/>
    <property type="match status" value="1"/>
</dbReference>
<evidence type="ECO:0000256" key="1">
    <source>
        <dbReference type="ARBA" id="ARBA00008779"/>
    </source>
</evidence>
<dbReference type="AlphaFoldDB" id="A0AAD7BFW3"/>
<comment type="similarity">
    <text evidence="1">Belongs to the sulfatase family.</text>
</comment>
<dbReference type="PANTHER" id="PTHR43108:SF8">
    <property type="entry name" value="SD21168P"/>
    <property type="match status" value="1"/>
</dbReference>
<dbReference type="PANTHER" id="PTHR43108">
    <property type="entry name" value="N-ACETYLGLUCOSAMINE-6-SULFATASE FAMILY MEMBER"/>
    <property type="match status" value="1"/>
</dbReference>
<name>A0AAD7BFW3_MYCRO</name>
<dbReference type="InterPro" id="IPR000917">
    <property type="entry name" value="Sulfatase_N"/>
</dbReference>
<evidence type="ECO:0000259" key="2">
    <source>
        <dbReference type="Pfam" id="PF00884"/>
    </source>
</evidence>
<reference evidence="3" key="1">
    <citation type="submission" date="2023-03" db="EMBL/GenBank/DDBJ databases">
        <title>Massive genome expansion in bonnet fungi (Mycena s.s.) driven by repeated elements and novel gene families across ecological guilds.</title>
        <authorList>
            <consortium name="Lawrence Berkeley National Laboratory"/>
            <person name="Harder C.B."/>
            <person name="Miyauchi S."/>
            <person name="Viragh M."/>
            <person name="Kuo A."/>
            <person name="Thoen E."/>
            <person name="Andreopoulos B."/>
            <person name="Lu D."/>
            <person name="Skrede I."/>
            <person name="Drula E."/>
            <person name="Henrissat B."/>
            <person name="Morin E."/>
            <person name="Kohler A."/>
            <person name="Barry K."/>
            <person name="LaButti K."/>
            <person name="Morin E."/>
            <person name="Salamov A."/>
            <person name="Lipzen A."/>
            <person name="Mereny Z."/>
            <person name="Hegedus B."/>
            <person name="Baldrian P."/>
            <person name="Stursova M."/>
            <person name="Weitz H."/>
            <person name="Taylor A."/>
            <person name="Grigoriev I.V."/>
            <person name="Nagy L.G."/>
            <person name="Martin F."/>
            <person name="Kauserud H."/>
        </authorList>
    </citation>
    <scope>NUCLEOTIDE SEQUENCE</scope>
    <source>
        <strain evidence="3">CBHHK067</strain>
    </source>
</reference>
<feature type="domain" description="Sulfatase N-terminal" evidence="2">
    <location>
        <begin position="21"/>
        <end position="209"/>
    </location>
</feature>
<dbReference type="SUPFAM" id="SSF53649">
    <property type="entry name" value="Alkaline phosphatase-like"/>
    <property type="match status" value="1"/>
</dbReference>
<dbReference type="InterPro" id="IPR017850">
    <property type="entry name" value="Alkaline_phosphatase_core_sf"/>
</dbReference>
<comment type="caution">
    <text evidence="3">The sequence shown here is derived from an EMBL/GenBank/DDBJ whole genome shotgun (WGS) entry which is preliminary data.</text>
</comment>
<dbReference type="GO" id="GO:0005539">
    <property type="term" value="F:glycosaminoglycan binding"/>
    <property type="evidence" value="ECO:0007669"/>
    <property type="project" value="TreeGrafter"/>
</dbReference>
<evidence type="ECO:0000313" key="3">
    <source>
        <dbReference type="EMBL" id="KAJ7619869.1"/>
    </source>
</evidence>
<protein>
    <submittedName>
        <fullName evidence="3">Alkaline-phosphatase-like protein</fullName>
    </submittedName>
</protein>
<sequence length="376" mass="42091">MRRRSDQDPTGPKIAGYTKFTEEGLNDNYLPVWLQNAGYSTFILDPEQYVYMNSIWQTGTGMPENFPGEHTLDINNERAFAYLDDAAEKDVPFFLTIAPVAPHAQVIVDLDNPQIENRNIRAPVPQAKWSTSFLDEKVPWTPKFHPDVVILQCLDIVGGSWIRDLPQLDADTVAYNDAFYVARLQLLAGFDEMVREVISRLNASGLLESMLQPGKSCPIEEDYIVPNRLPMSIRDPNIVNTVTTHTDLAPTFFEMFSIDLRPLIWCDNGHELYDMKNSPAGPPAPWSTQASVIQNIPQLVARLVALTMVLKSCKADACRKPWNVLHPQGNVQNLEDAMACTYYAFYASQPKVSFSECQPGYILGSEGPQGAIPYSG</sequence>